<keyword evidence="1" id="KW-1133">Transmembrane helix</keyword>
<evidence type="ECO:0000259" key="2">
    <source>
        <dbReference type="Pfam" id="PF11893"/>
    </source>
</evidence>
<feature type="transmembrane region" description="Helical" evidence="1">
    <location>
        <begin position="90"/>
        <end position="112"/>
    </location>
</feature>
<feature type="transmembrane region" description="Helical" evidence="1">
    <location>
        <begin position="61"/>
        <end position="83"/>
    </location>
</feature>
<dbReference type="Proteomes" id="UP000194841">
    <property type="component" value="Unassembled WGS sequence"/>
</dbReference>
<keyword evidence="1" id="KW-0472">Membrane</keyword>
<keyword evidence="1" id="KW-0812">Transmembrane</keyword>
<dbReference type="InterPro" id="IPR024588">
    <property type="entry name" value="YejM_N"/>
</dbReference>
<accession>A0A244CT99</accession>
<keyword evidence="4" id="KW-1185">Reference proteome</keyword>
<reference evidence="3 4" key="1">
    <citation type="submission" date="2017-02" db="EMBL/GenBank/DDBJ databases">
        <title>Pseudoalteromonas ulvae TC14 Genome.</title>
        <authorList>
            <person name="Molmeret M."/>
        </authorList>
    </citation>
    <scope>NUCLEOTIDE SEQUENCE [LARGE SCALE GENOMIC DNA]</scope>
    <source>
        <strain evidence="3">TC14</strain>
    </source>
</reference>
<evidence type="ECO:0000256" key="1">
    <source>
        <dbReference type="SAM" id="Phobius"/>
    </source>
</evidence>
<dbReference type="RefSeq" id="WP_086742214.1">
    <property type="nucleotide sequence ID" value="NZ_MWPV01000001.1"/>
</dbReference>
<sequence length="497" mass="55246">MNLSEQSQFASKANQLLSWGHWFTFANIGLALVISLGYLAADTSPTTLMGSIYLVLNWVGHISFLTFMAFVLTIFPLSLVFPYPRHIRGMAAILATLGASLLALDAFIYFNLGYHLSLSALEQIISLTWQTFVQGSLLATFIAGACVFLILAFELIVSNHCWRHLAQLKQISCGKKITAVLVSCFAMSHLLHIWGDANLKFDITKQDNVLPLSYPTTAKSLLAKNDLLDLDLYNQERDLSLSAISQNYQLPDNIPACSASTQKQTAAFLVFETDAQLQQYLIEQAHPYFAIDTFLQPALSQDTLFNLIYGLPAYYKPALMGNQATPAWLDPTLSVSIDGFTDFNYLNTDAPQPTLSFINANAHSQIQADLIFAFSLAPNQARPIHSSTLYVNDNNLPLQSDIVQPMDLLATIVGQLWQCDEVANTTIMGHNLYHAEQETGINYTQGIFVAYKKDRITLIEPDGSFKNISAAQGFALEHRLDVPFLVESIKKLKQFNH</sequence>
<protein>
    <submittedName>
        <fullName evidence="3">Sulfatase</fullName>
    </submittedName>
</protein>
<organism evidence="3 4">
    <name type="scientific">Pseudoalteromonas ulvae</name>
    <dbReference type="NCBI Taxonomy" id="107327"/>
    <lineage>
        <taxon>Bacteria</taxon>
        <taxon>Pseudomonadati</taxon>
        <taxon>Pseudomonadota</taxon>
        <taxon>Gammaproteobacteria</taxon>
        <taxon>Alteromonadales</taxon>
        <taxon>Pseudoalteromonadaceae</taxon>
        <taxon>Pseudoalteromonas</taxon>
    </lineage>
</organism>
<evidence type="ECO:0000313" key="3">
    <source>
        <dbReference type="EMBL" id="OUL58837.1"/>
    </source>
</evidence>
<feature type="transmembrane region" description="Helical" evidence="1">
    <location>
        <begin position="21"/>
        <end position="41"/>
    </location>
</feature>
<gene>
    <name evidence="3" type="ORF">B1199_00695</name>
</gene>
<dbReference type="EMBL" id="MWPV01000001">
    <property type="protein sequence ID" value="OUL58837.1"/>
    <property type="molecule type" value="Genomic_DNA"/>
</dbReference>
<evidence type="ECO:0000313" key="4">
    <source>
        <dbReference type="Proteomes" id="UP000194841"/>
    </source>
</evidence>
<feature type="transmembrane region" description="Helical" evidence="1">
    <location>
        <begin position="177"/>
        <end position="195"/>
    </location>
</feature>
<dbReference type="AlphaFoldDB" id="A0A244CT99"/>
<feature type="transmembrane region" description="Helical" evidence="1">
    <location>
        <begin position="132"/>
        <end position="157"/>
    </location>
</feature>
<proteinExistence type="predicted"/>
<feature type="domain" description="Inner membrane protein YejM N-terminal" evidence="2">
    <location>
        <begin position="8"/>
        <end position="240"/>
    </location>
</feature>
<name>A0A244CT99_PSEDV</name>
<dbReference type="Pfam" id="PF11893">
    <property type="entry name" value="DUF3413"/>
    <property type="match status" value="1"/>
</dbReference>
<dbReference type="OrthoDB" id="236686at2"/>
<comment type="caution">
    <text evidence="3">The sequence shown here is derived from an EMBL/GenBank/DDBJ whole genome shotgun (WGS) entry which is preliminary data.</text>
</comment>